<dbReference type="PANTHER" id="PTHR12425:SF5">
    <property type="entry name" value="SYNEMBRYN"/>
    <property type="match status" value="1"/>
</dbReference>
<dbReference type="VEuPathDB" id="VectorBase:ADAC006104"/>
<dbReference type="PRINTS" id="PR01802">
    <property type="entry name" value="SYNEMBRYN"/>
</dbReference>
<feature type="region of interest" description="Disordered" evidence="6">
    <location>
        <begin position="296"/>
        <end position="319"/>
    </location>
</feature>
<sequence>MDAESLRCLLSGDYGLVEDALDKFNKQNAQVFNFTHFTSTGQWVLIWDKLFAYLADPEMPHRVGCLMAIKVLSRDKTYLNESVTADHLNALLRLAGIGPLAVPCDATEEVQVEALKCLSNMIFQSSKCQEMCLGNASTEGIIRRVKMYKEVAYGYDIKYFDMKLLFLLTAINCDIRAMVRDQLHGLVYLVETLDLFMSQAATFKEFSDKDLDLINEVLKVLFNLTVRSADNLVPEEDEASQFHRLVTVLHDLFFYRTLNRDRIVSLHSNIVNLLTSVPVSCYVELVTPLQQQQQQQHLQAKQDDAQEKQQEVDEEGSNTIHTVPFEGRNVYVLQVLVDFLRRNFQRAEKKSDQYEMLSPVLTVLIKAIRADAIHRRYVRSVILPPLRDVHDRPEVGKELRNYLCSLLTSPCTQIADLSAELLFVLCKENVGRMIKYTGYGNAAGLFANRGLLGGRSTKGSEQYSSDSEDSDTEEYKQLQHAINPVIGCYEPPKPNPLEGMSEEQKEYEAMELVKLMDKLQRQGLIQPCKIGEDGRPQAVDHIMELQEEIPEQQRDYKRKT</sequence>
<evidence type="ECO:0000256" key="3">
    <source>
        <dbReference type="ARBA" id="ARBA00022490"/>
    </source>
</evidence>
<dbReference type="Pfam" id="PF10165">
    <property type="entry name" value="Ric8"/>
    <property type="match status" value="1"/>
</dbReference>
<evidence type="ECO:0000256" key="2">
    <source>
        <dbReference type="ARBA" id="ARBA00009049"/>
    </source>
</evidence>
<dbReference type="GO" id="GO:0007186">
    <property type="term" value="P:G protein-coupled receptor signaling pathway"/>
    <property type="evidence" value="ECO:0007669"/>
    <property type="project" value="TreeGrafter"/>
</dbReference>
<dbReference type="InterPro" id="IPR016024">
    <property type="entry name" value="ARM-type_fold"/>
</dbReference>
<evidence type="ECO:0000256" key="1">
    <source>
        <dbReference type="ARBA" id="ARBA00004544"/>
    </source>
</evidence>
<dbReference type="SUPFAM" id="SSF48371">
    <property type="entry name" value="ARM repeat"/>
    <property type="match status" value="1"/>
</dbReference>
<dbReference type="Proteomes" id="UP000000673">
    <property type="component" value="Unassembled WGS sequence"/>
</dbReference>
<reference evidence="8" key="4">
    <citation type="submission" date="2015-06" db="UniProtKB">
        <authorList>
            <consortium name="EnsemblMetazoa"/>
        </authorList>
    </citation>
    <scope>IDENTIFICATION</scope>
</reference>
<keyword evidence="5" id="KW-0143">Chaperone</keyword>
<dbReference type="InterPro" id="IPR008376">
    <property type="entry name" value="Chaperone_Ric-8_A/B"/>
</dbReference>
<evidence type="ECO:0000313" key="9">
    <source>
        <dbReference type="Proteomes" id="UP000000673"/>
    </source>
</evidence>
<reference evidence="7" key="2">
    <citation type="submission" date="2010-05" db="EMBL/GenBank/DDBJ databases">
        <authorList>
            <person name="Almeida L.G."/>
            <person name="Nicolas M.F."/>
            <person name="Souza R.C."/>
            <person name="Vasconcelos A.T.R."/>
        </authorList>
    </citation>
    <scope>NUCLEOTIDE SEQUENCE</scope>
</reference>
<gene>
    <name evidence="7" type="ORF">AND_006104</name>
</gene>
<reference evidence="7" key="3">
    <citation type="journal article" date="2013" name="Nucleic Acids Res.">
        <title>The genome of Anopheles darlingi, the main neotropical malaria vector.</title>
        <authorList>
            <person name="Marinotti O."/>
            <person name="Cerqueira G.C."/>
            <person name="de Almeida L.G."/>
            <person name="Ferro M.I."/>
            <person name="Loreto E.L."/>
            <person name="Zaha A."/>
            <person name="Teixeira S.M."/>
            <person name="Wespiser A.R."/>
            <person name="Almeida E Silva A."/>
            <person name="Schlindwein A.D."/>
            <person name="Pacheco A.C."/>
            <person name="Silva A.L."/>
            <person name="Graveley B.R."/>
            <person name="Walenz B.P."/>
            <person name="Lima Bde A."/>
            <person name="Ribeiro C.A."/>
            <person name="Nunes-Silva C.G."/>
            <person name="de Carvalho C.R."/>
            <person name="Soares C.M."/>
            <person name="de Menezes C.B."/>
            <person name="Matiolli C."/>
            <person name="Caffrey D."/>
            <person name="Araujo D.A."/>
            <person name="de Oliveira D.M."/>
            <person name="Golenbock D."/>
            <person name="Grisard E.C."/>
            <person name="Fantinatti-Garboggini F."/>
            <person name="de Carvalho F.M."/>
            <person name="Barcellos F.G."/>
            <person name="Prosdocimi F."/>
            <person name="May G."/>
            <person name="Azevedo Junior G.M."/>
            <person name="Guimaraes G.M."/>
            <person name="Goldman G.H."/>
            <person name="Padilha I.Q."/>
            <person name="Batista Jda S."/>
            <person name="Ferro J.A."/>
            <person name="Ribeiro J.M."/>
            <person name="Fietto J.L."/>
            <person name="Dabbas K.M."/>
            <person name="Cerdeira L."/>
            <person name="Agnez-Lima L.F."/>
            <person name="Brocchi M."/>
            <person name="de Carvalho M.O."/>
            <person name="Teixeira Mde M."/>
            <person name="Diniz Maia Mde M."/>
            <person name="Goldman M.H."/>
            <person name="Cruz Schneider M.P."/>
            <person name="Felipe M.S."/>
            <person name="Hungria M."/>
            <person name="Nicolas M.F."/>
            <person name="Pereira M."/>
            <person name="Montes M.A."/>
            <person name="Cantao M.E."/>
            <person name="Vincentz M."/>
            <person name="Rafael M.S."/>
            <person name="Silverman N."/>
            <person name="Stoco P.H."/>
            <person name="Souza R.C."/>
            <person name="Vicentini R."/>
            <person name="Gazzinelli R.T."/>
            <person name="Neves Rde O."/>
            <person name="Silva R."/>
            <person name="Astolfi-Filho S."/>
            <person name="Maciel T.E."/>
            <person name="Urmenyi T.P."/>
            <person name="Tadei W.P."/>
            <person name="Camargo E.P."/>
            <person name="de Vasconcelos A.T."/>
        </authorList>
    </citation>
    <scope>NUCLEOTIDE SEQUENCE</scope>
</reference>
<dbReference type="STRING" id="43151.W5JCX9"/>
<organism evidence="7">
    <name type="scientific">Anopheles darlingi</name>
    <name type="common">Mosquito</name>
    <dbReference type="NCBI Taxonomy" id="43151"/>
    <lineage>
        <taxon>Eukaryota</taxon>
        <taxon>Metazoa</taxon>
        <taxon>Ecdysozoa</taxon>
        <taxon>Arthropoda</taxon>
        <taxon>Hexapoda</taxon>
        <taxon>Insecta</taxon>
        <taxon>Pterygota</taxon>
        <taxon>Neoptera</taxon>
        <taxon>Endopterygota</taxon>
        <taxon>Diptera</taxon>
        <taxon>Nematocera</taxon>
        <taxon>Culicoidea</taxon>
        <taxon>Culicidae</taxon>
        <taxon>Anophelinae</taxon>
        <taxon>Anopheles</taxon>
    </lineage>
</organism>
<feature type="compositionally biased region" description="Basic and acidic residues" evidence="6">
    <location>
        <begin position="300"/>
        <end position="311"/>
    </location>
</feature>
<keyword evidence="9" id="KW-1185">Reference proteome</keyword>
<dbReference type="InterPro" id="IPR011989">
    <property type="entry name" value="ARM-like"/>
</dbReference>
<reference evidence="7 9" key="1">
    <citation type="journal article" date="2010" name="BMC Genomics">
        <title>Combination of measures distinguishes pre-miRNAs from other stem-loops in the genome of the newly sequenced Anopheles darlingi.</title>
        <authorList>
            <person name="Mendes N.D."/>
            <person name="Freitas A.T."/>
            <person name="Vasconcelos A.T."/>
            <person name="Sagot M.F."/>
        </authorList>
    </citation>
    <scope>NUCLEOTIDE SEQUENCE</scope>
</reference>
<proteinExistence type="inferred from homology"/>
<dbReference type="GO" id="GO:0005938">
    <property type="term" value="C:cell cortex"/>
    <property type="evidence" value="ECO:0007669"/>
    <property type="project" value="UniProtKB-SubCell"/>
</dbReference>
<dbReference type="PANTHER" id="PTHR12425">
    <property type="entry name" value="SYNEMBRYN"/>
    <property type="match status" value="1"/>
</dbReference>
<evidence type="ECO:0000256" key="5">
    <source>
        <dbReference type="ARBA" id="ARBA00023186"/>
    </source>
</evidence>
<name>W5JCX9_ANODA</name>
<accession>W5JCX9</accession>
<dbReference type="Gene3D" id="1.25.10.10">
    <property type="entry name" value="Leucine-rich Repeat Variant"/>
    <property type="match status" value="1"/>
</dbReference>
<dbReference type="FunCoup" id="W5JCX9">
    <property type="interactions" value="1580"/>
</dbReference>
<evidence type="ECO:0000313" key="8">
    <source>
        <dbReference type="EnsemblMetazoa" id="ADAC006104-PA"/>
    </source>
</evidence>
<dbReference type="GO" id="GO:0005085">
    <property type="term" value="F:guanyl-nucleotide exchange factor activity"/>
    <property type="evidence" value="ECO:0007669"/>
    <property type="project" value="UniProtKB-KW"/>
</dbReference>
<dbReference type="OMA" id="NADPIFT"/>
<dbReference type="VEuPathDB" id="VectorBase:ADAR2_010094"/>
<dbReference type="eggNOG" id="KOG4464">
    <property type="taxonomic scope" value="Eukaryota"/>
</dbReference>
<comment type="subcellular location">
    <subcellularLocation>
        <location evidence="1">Cytoplasm</location>
        <location evidence="1">Cell cortex</location>
    </subcellularLocation>
</comment>
<dbReference type="GO" id="GO:0001965">
    <property type="term" value="F:G-protein alpha-subunit binding"/>
    <property type="evidence" value="ECO:0007669"/>
    <property type="project" value="TreeGrafter"/>
</dbReference>
<evidence type="ECO:0000256" key="4">
    <source>
        <dbReference type="ARBA" id="ARBA00022658"/>
    </source>
</evidence>
<dbReference type="AlphaFoldDB" id="W5JCX9"/>
<protein>
    <submittedName>
        <fullName evidence="7">Synembryn</fullName>
    </submittedName>
</protein>
<dbReference type="EMBL" id="ADMH02001521">
    <property type="protein sequence ID" value="ETN62207.1"/>
    <property type="molecule type" value="Genomic_DNA"/>
</dbReference>
<keyword evidence="3" id="KW-0963">Cytoplasm</keyword>
<evidence type="ECO:0000256" key="6">
    <source>
        <dbReference type="SAM" id="MobiDB-lite"/>
    </source>
</evidence>
<keyword evidence="4" id="KW-0344">Guanine-nucleotide releasing factor</keyword>
<evidence type="ECO:0000313" key="7">
    <source>
        <dbReference type="EMBL" id="ETN62207.1"/>
    </source>
</evidence>
<dbReference type="HOGENOM" id="CLU_018602_1_0_1"/>
<comment type="similarity">
    <text evidence="2">Belongs to the synembryn family.</text>
</comment>
<dbReference type="InterPro" id="IPR019318">
    <property type="entry name" value="Gua_nucleotide_exch_fac_Ric8"/>
</dbReference>
<dbReference type="EnsemblMetazoa" id="ADAC006104-RA">
    <property type="protein sequence ID" value="ADAC006104-PA"/>
    <property type="gene ID" value="ADAC006104"/>
</dbReference>